<dbReference type="InterPro" id="IPR011978">
    <property type="entry name" value="YgfB-like"/>
</dbReference>
<gene>
    <name evidence="3" type="ORF">HYN46_06135</name>
</gene>
<evidence type="ECO:0000313" key="4">
    <source>
        <dbReference type="Proteomes" id="UP000253940"/>
    </source>
</evidence>
<dbReference type="OrthoDB" id="9783391at2"/>
<keyword evidence="4" id="KW-1185">Reference proteome</keyword>
<organism evidence="3 4">
    <name type="scientific">Aquirhabdus parva</name>
    <dbReference type="NCBI Taxonomy" id="2283318"/>
    <lineage>
        <taxon>Bacteria</taxon>
        <taxon>Pseudomonadati</taxon>
        <taxon>Pseudomonadota</taxon>
        <taxon>Gammaproteobacteria</taxon>
        <taxon>Moraxellales</taxon>
        <taxon>Moraxellaceae</taxon>
        <taxon>Aquirhabdus</taxon>
    </lineage>
</organism>
<dbReference type="EMBL" id="CP031222">
    <property type="protein sequence ID" value="AXI02444.1"/>
    <property type="molecule type" value="Genomic_DNA"/>
</dbReference>
<reference evidence="3 4" key="1">
    <citation type="submission" date="2018-07" db="EMBL/GenBank/DDBJ databases">
        <title>Genome sequencing of Moraxellaceae gen. HYN0046.</title>
        <authorList>
            <person name="Kim M."/>
            <person name="Yi H."/>
        </authorList>
    </citation>
    <scope>NUCLEOTIDE SEQUENCE [LARGE SCALE GENOMIC DNA]</scope>
    <source>
        <strain evidence="3 4">HYN0046</strain>
    </source>
</reference>
<dbReference type="InterPro" id="IPR036255">
    <property type="entry name" value="YgfB-like_sf"/>
</dbReference>
<dbReference type="PANTHER" id="PTHR37528:SF1">
    <property type="entry name" value="UPF0149 PROTEIN YGFB"/>
    <property type="match status" value="1"/>
</dbReference>
<comment type="similarity">
    <text evidence="1">Belongs to the UPF0149 family.</text>
</comment>
<dbReference type="PANTHER" id="PTHR37528">
    <property type="entry name" value="UPF0149 PROTEIN YGFB"/>
    <property type="match status" value="1"/>
</dbReference>
<dbReference type="AlphaFoldDB" id="A0A345P585"/>
<evidence type="ECO:0000256" key="2">
    <source>
        <dbReference type="SAM" id="MobiDB-lite"/>
    </source>
</evidence>
<dbReference type="KEGG" id="mbah:HYN46_06135"/>
<dbReference type="Proteomes" id="UP000253940">
    <property type="component" value="Chromosome"/>
</dbReference>
<feature type="region of interest" description="Disordered" evidence="2">
    <location>
        <begin position="194"/>
        <end position="223"/>
    </location>
</feature>
<dbReference type="GO" id="GO:0005829">
    <property type="term" value="C:cytosol"/>
    <property type="evidence" value="ECO:0007669"/>
    <property type="project" value="TreeGrafter"/>
</dbReference>
<evidence type="ECO:0000313" key="3">
    <source>
        <dbReference type="EMBL" id="AXI02444.1"/>
    </source>
</evidence>
<accession>A0A345P585</accession>
<feature type="compositionally biased region" description="Basic and acidic residues" evidence="2">
    <location>
        <begin position="194"/>
        <end position="208"/>
    </location>
</feature>
<dbReference type="Pfam" id="PF03695">
    <property type="entry name" value="UPF0149"/>
    <property type="match status" value="1"/>
</dbReference>
<dbReference type="SUPFAM" id="SSF101327">
    <property type="entry name" value="YgfB-like"/>
    <property type="match status" value="1"/>
</dbReference>
<sequence>MHDDESGWTEWDGRFSKVPDLSGPSELHGLLTGIVVVTQPPTSDEWQAILARIGFEPLPEDALRLLTEEAEDTAAALQDDTLDYAPLLPDDDHPLIERVEALANWCSGVLLGFGLTGGRIRKDEAEILHSLSDVAGLLYSDEDDDEEGEESYTDLVEFVRLIPVSLALGRERSTVASTSLLTGKPLVDAQGDALDHVDSDHDHAHTEGSDTPIVEHFNPARPS</sequence>
<dbReference type="Gene3D" id="1.20.120.740">
    <property type="entry name" value="YgfB uncharacterised protein family UPF0149, PF03695"/>
    <property type="match status" value="1"/>
</dbReference>
<proteinExistence type="inferred from homology"/>
<evidence type="ECO:0000256" key="1">
    <source>
        <dbReference type="ARBA" id="ARBA00038308"/>
    </source>
</evidence>
<dbReference type="RefSeq" id="WP_114898554.1">
    <property type="nucleotide sequence ID" value="NZ_CP031222.1"/>
</dbReference>
<protein>
    <submittedName>
        <fullName evidence="3">YecA family protein</fullName>
    </submittedName>
</protein>
<name>A0A345P585_9GAMM</name>